<dbReference type="AlphaFoldDB" id="M0AFD5"/>
<evidence type="ECO:0000313" key="2">
    <source>
        <dbReference type="Proteomes" id="UP000011554"/>
    </source>
</evidence>
<keyword evidence="2" id="KW-1185">Reference proteome</keyword>
<organism evidence="1 2">
    <name type="scientific">Natrialba asiatica (strain ATCC 700177 / DSM 12278 / JCM 9576 / FERM P-10747 / NBRC 102637 / 172P1)</name>
    <dbReference type="NCBI Taxonomy" id="29540"/>
    <lineage>
        <taxon>Archaea</taxon>
        <taxon>Methanobacteriati</taxon>
        <taxon>Methanobacteriota</taxon>
        <taxon>Stenosarchaea group</taxon>
        <taxon>Halobacteria</taxon>
        <taxon>Halobacteriales</taxon>
        <taxon>Natrialbaceae</taxon>
        <taxon>Natrialba</taxon>
    </lineage>
</organism>
<gene>
    <name evidence="1" type="ORF">C481_21011</name>
</gene>
<name>M0AFD5_NATA1</name>
<accession>M0AFD5</accession>
<dbReference type="Proteomes" id="UP000011554">
    <property type="component" value="Unassembled WGS sequence"/>
</dbReference>
<sequence length="63" mass="6850">MSTFDFTEFIEGGLASKSFDCLAIVALNGIYSLEPAVACFPGELHMDRLIPISNCKPKEAIQV</sequence>
<proteinExistence type="predicted"/>
<dbReference type="EMBL" id="AOIO01000049">
    <property type="protein sequence ID" value="ELY97111.1"/>
    <property type="molecule type" value="Genomic_DNA"/>
</dbReference>
<reference evidence="1 2" key="1">
    <citation type="journal article" date="2014" name="PLoS Genet.">
        <title>Phylogenetically driven sequencing of extremely halophilic archaea reveals strategies for static and dynamic osmo-response.</title>
        <authorList>
            <person name="Becker E.A."/>
            <person name="Seitzer P.M."/>
            <person name="Tritt A."/>
            <person name="Larsen D."/>
            <person name="Krusor M."/>
            <person name="Yao A.I."/>
            <person name="Wu D."/>
            <person name="Madern D."/>
            <person name="Eisen J.A."/>
            <person name="Darling A.E."/>
            <person name="Facciotti M.T."/>
        </authorList>
    </citation>
    <scope>NUCLEOTIDE SEQUENCE [LARGE SCALE GENOMIC DNA]</scope>
    <source>
        <strain evidence="1 2">DSM 12278</strain>
    </source>
</reference>
<evidence type="ECO:0000313" key="1">
    <source>
        <dbReference type="EMBL" id="ELY97111.1"/>
    </source>
</evidence>
<protein>
    <submittedName>
        <fullName evidence="1">Uncharacterized protein</fullName>
    </submittedName>
</protein>
<comment type="caution">
    <text evidence="1">The sequence shown here is derived from an EMBL/GenBank/DDBJ whole genome shotgun (WGS) entry which is preliminary data.</text>
</comment>